<dbReference type="InterPro" id="IPR005294">
    <property type="entry name" value="ATP_synth_F1_asu"/>
</dbReference>
<dbReference type="InterPro" id="IPR036121">
    <property type="entry name" value="ATPase_F1/V1/A1_a/bsu_N_sf"/>
</dbReference>
<feature type="site" description="Required for activity" evidence="13">
    <location>
        <position position="355"/>
    </location>
</feature>
<sequence>MASPVYTPIIKRVGRVVEAHDGIVLIEGLPSVMVEEAFECENGVLGMCLGFDENSVKGILFDGWEKVTRGMEIRPLGRLLEIPVGEEFIGRVINPLGRPIDGKGEIRSADVRALSTRTMEYPALDVVERDVVEEPVVTGIKAVDALIPVGRGQRELILGDPKIGKTSIAIDAIISQGRSVHTGAGAMKCIFVVCGLKRVELTRIMEVLRSGGAMDYTTIVAATSSESASFQYISPYIGIALAEHFRDKGEDVLIVFDDLTKHAWAWRELSAMLERIPGREGYPGDVFYLHSRLLERVGRKKGGGSITALPIVQTQEGEISGYISTNTISITDGQIYLQSDIFNRGVRPAVNVGLSVSRVGGRAQHPVLRSLSKGLRLAIAQYEELMRVGGFEIEITEERKKELARLKTLYEIFMQKEKDPIELELQCILLFAAKEGYLSKASDTGTLQETAENLIATVRANFPDLKERVWSSHDLTPELNSEFTTILKSIFSAEQMR</sequence>
<dbReference type="InterPro" id="IPR027417">
    <property type="entry name" value="P-loop_NTPase"/>
</dbReference>
<comment type="function">
    <text evidence="13">Produces ATP from ADP in the presence of a proton gradient across the membrane. The alpha chain is a regulatory subunit.</text>
</comment>
<dbReference type="GO" id="GO:0043531">
    <property type="term" value="F:ADP binding"/>
    <property type="evidence" value="ECO:0007669"/>
    <property type="project" value="TreeGrafter"/>
</dbReference>
<comment type="subunit">
    <text evidence="12">F-type ATPases have 2 components, CF(1) - the catalytic core - and CF(0) - the membrane proton channel. CF(1) has five subunits: alpha(3), beta(3), gamma(1), delta(1), epsilon(1). CF(0) has four main subunits: a(1), b(1), b'(1) and c(9-12).</text>
</comment>
<dbReference type="CDD" id="cd01132">
    <property type="entry name" value="F1-ATPase_alpha_CD"/>
    <property type="match status" value="1"/>
</dbReference>
<dbReference type="EMBL" id="MHQO01000042">
    <property type="protein sequence ID" value="OHA05841.1"/>
    <property type="molecule type" value="Genomic_DNA"/>
</dbReference>
<dbReference type="PANTHER" id="PTHR48082:SF2">
    <property type="entry name" value="ATP SYNTHASE SUBUNIT ALPHA, MITOCHONDRIAL"/>
    <property type="match status" value="1"/>
</dbReference>
<evidence type="ECO:0000256" key="11">
    <source>
        <dbReference type="ARBA" id="ARBA00023310"/>
    </source>
</evidence>
<evidence type="ECO:0000256" key="9">
    <source>
        <dbReference type="ARBA" id="ARBA00023136"/>
    </source>
</evidence>
<keyword evidence="10 13" id="KW-0139">CF(1)</keyword>
<dbReference type="GO" id="GO:0046933">
    <property type="term" value="F:proton-transporting ATP synthase activity, rotational mechanism"/>
    <property type="evidence" value="ECO:0007669"/>
    <property type="project" value="UniProtKB-UniRule"/>
</dbReference>
<evidence type="ECO:0000256" key="8">
    <source>
        <dbReference type="ARBA" id="ARBA00023065"/>
    </source>
</evidence>
<dbReference type="Gene3D" id="2.40.30.20">
    <property type="match status" value="1"/>
</dbReference>
<evidence type="ECO:0000256" key="13">
    <source>
        <dbReference type="HAMAP-Rule" id="MF_01346"/>
    </source>
</evidence>
<dbReference type="GO" id="GO:0045259">
    <property type="term" value="C:proton-transporting ATP synthase complex"/>
    <property type="evidence" value="ECO:0007669"/>
    <property type="project" value="UniProtKB-KW"/>
</dbReference>
<dbReference type="SUPFAM" id="SSF50615">
    <property type="entry name" value="N-terminal domain of alpha and beta subunits of F1 ATP synthase"/>
    <property type="match status" value="1"/>
</dbReference>
<keyword evidence="11 13" id="KW-0066">ATP synthesis</keyword>
<organism evidence="17 18">
    <name type="scientific">Candidatus Sungbacteria bacterium RIFCSPLOWO2_01_FULL_47_10</name>
    <dbReference type="NCBI Taxonomy" id="1802276"/>
    <lineage>
        <taxon>Bacteria</taxon>
        <taxon>Candidatus Sungiibacteriota</taxon>
    </lineage>
</organism>
<comment type="caution">
    <text evidence="13">Lacks conserved residue(s) required for the propagation of feature annotation.</text>
</comment>
<protein>
    <recommendedName>
        <fullName evidence="13">ATP synthase subunit alpha</fullName>
        <ecNumber evidence="13">7.1.2.2</ecNumber>
    </recommendedName>
    <alternativeName>
        <fullName evidence="13">ATP synthase F1 sector subunit alpha</fullName>
    </alternativeName>
    <alternativeName>
        <fullName evidence="13">F-ATPase subunit alpha</fullName>
    </alternativeName>
</protein>
<dbReference type="Pfam" id="PF00306">
    <property type="entry name" value="ATP-synt_ab_C"/>
    <property type="match status" value="1"/>
</dbReference>
<comment type="similarity">
    <text evidence="2 13">Belongs to the ATPase alpha/beta chains family.</text>
</comment>
<dbReference type="Gene3D" id="3.40.50.300">
    <property type="entry name" value="P-loop containing nucleotide triphosphate hydrolases"/>
    <property type="match status" value="1"/>
</dbReference>
<dbReference type="Pfam" id="PF02874">
    <property type="entry name" value="ATP-synt_ab_N"/>
    <property type="match status" value="1"/>
</dbReference>
<dbReference type="InterPro" id="IPR004100">
    <property type="entry name" value="ATPase_F1/V1/A1_a/bsu_N"/>
</dbReference>
<feature type="domain" description="ATP synthase alpha subunit C-terminal" evidence="15">
    <location>
        <begin position="364"/>
        <end position="489"/>
    </location>
</feature>
<dbReference type="InterPro" id="IPR023366">
    <property type="entry name" value="ATP_synth_asu-like_sf"/>
</dbReference>
<dbReference type="GO" id="GO:0005524">
    <property type="term" value="F:ATP binding"/>
    <property type="evidence" value="ECO:0007669"/>
    <property type="project" value="UniProtKB-UniRule"/>
</dbReference>
<keyword evidence="6 13" id="KW-0067">ATP-binding</keyword>
<dbReference type="Gene3D" id="1.20.150.20">
    <property type="entry name" value="ATP synthase alpha/beta chain, C-terminal domain"/>
    <property type="match status" value="1"/>
</dbReference>
<evidence type="ECO:0000259" key="14">
    <source>
        <dbReference type="Pfam" id="PF00006"/>
    </source>
</evidence>
<evidence type="ECO:0000259" key="15">
    <source>
        <dbReference type="Pfam" id="PF00306"/>
    </source>
</evidence>
<evidence type="ECO:0000313" key="17">
    <source>
        <dbReference type="EMBL" id="OHA05841.1"/>
    </source>
</evidence>
<dbReference type="NCBIfam" id="TIGR00962">
    <property type="entry name" value="atpA"/>
    <property type="match status" value="1"/>
</dbReference>
<keyword evidence="5 13" id="KW-0375">Hydrogen ion transport</keyword>
<evidence type="ECO:0000256" key="7">
    <source>
        <dbReference type="ARBA" id="ARBA00022967"/>
    </source>
</evidence>
<evidence type="ECO:0000256" key="4">
    <source>
        <dbReference type="ARBA" id="ARBA00022741"/>
    </source>
</evidence>
<evidence type="ECO:0000256" key="10">
    <source>
        <dbReference type="ARBA" id="ARBA00023196"/>
    </source>
</evidence>
<dbReference type="PROSITE" id="PS00152">
    <property type="entry name" value="ATPASE_ALPHA_BETA"/>
    <property type="match status" value="1"/>
</dbReference>
<keyword evidence="4 13" id="KW-0547">Nucleotide-binding</keyword>
<comment type="catalytic activity">
    <reaction evidence="13">
        <text>ATP + H2O + 4 H(+)(in) = ADP + phosphate + 5 H(+)(out)</text>
        <dbReference type="Rhea" id="RHEA:57720"/>
        <dbReference type="ChEBI" id="CHEBI:15377"/>
        <dbReference type="ChEBI" id="CHEBI:15378"/>
        <dbReference type="ChEBI" id="CHEBI:30616"/>
        <dbReference type="ChEBI" id="CHEBI:43474"/>
        <dbReference type="ChEBI" id="CHEBI:456216"/>
        <dbReference type="EC" id="7.1.2.2"/>
    </reaction>
</comment>
<evidence type="ECO:0000259" key="16">
    <source>
        <dbReference type="Pfam" id="PF02874"/>
    </source>
</evidence>
<dbReference type="InterPro" id="IPR020003">
    <property type="entry name" value="ATPase_a/bsu_AS"/>
</dbReference>
<gene>
    <name evidence="13" type="primary">atpA</name>
    <name evidence="17" type="ORF">A2934_04940</name>
</gene>
<dbReference type="SUPFAM" id="SSF52540">
    <property type="entry name" value="P-loop containing nucleoside triphosphate hydrolases"/>
    <property type="match status" value="1"/>
</dbReference>
<dbReference type="FunFam" id="3.40.50.300:FF:002432">
    <property type="entry name" value="ATP synthase subunit alpha, mitochondrial"/>
    <property type="match status" value="1"/>
</dbReference>
<dbReference type="SUPFAM" id="SSF47917">
    <property type="entry name" value="C-terminal domain of alpha and beta subunits of F1 ATP synthase"/>
    <property type="match status" value="1"/>
</dbReference>
<dbReference type="InterPro" id="IPR038376">
    <property type="entry name" value="ATP_synth_asu_C_sf"/>
</dbReference>
<dbReference type="InterPro" id="IPR033732">
    <property type="entry name" value="ATP_synth_F1_a_nt-bd_dom"/>
</dbReference>
<name>A0A1G2L4V9_9BACT</name>
<keyword evidence="13" id="KW-1003">Cell membrane</keyword>
<accession>A0A1G2L4V9</accession>
<keyword evidence="8 13" id="KW-0406">Ion transport</keyword>
<evidence type="ECO:0000256" key="5">
    <source>
        <dbReference type="ARBA" id="ARBA00022781"/>
    </source>
</evidence>
<dbReference type="AlphaFoldDB" id="A0A1G2L4V9"/>
<dbReference type="Pfam" id="PF00006">
    <property type="entry name" value="ATP-synt_ab"/>
    <property type="match status" value="1"/>
</dbReference>
<comment type="subcellular location">
    <subcellularLocation>
        <location evidence="13">Cell membrane</location>
        <topology evidence="13">Peripheral membrane protein</topology>
    </subcellularLocation>
    <subcellularLocation>
        <location evidence="1">Membrane</location>
    </subcellularLocation>
</comment>
<keyword evidence="9 13" id="KW-0472">Membrane</keyword>
<keyword evidence="3 13" id="KW-0813">Transport</keyword>
<evidence type="ECO:0000256" key="2">
    <source>
        <dbReference type="ARBA" id="ARBA00008936"/>
    </source>
</evidence>
<evidence type="ECO:0000256" key="3">
    <source>
        <dbReference type="ARBA" id="ARBA00022448"/>
    </source>
</evidence>
<feature type="domain" description="ATPase F1/V1/A1 complex alpha/beta subunit N-terminal" evidence="16">
    <location>
        <begin position="10"/>
        <end position="77"/>
    </location>
</feature>
<dbReference type="InterPro" id="IPR000194">
    <property type="entry name" value="ATPase_F1/V1/A1_a/bsu_nucl-bd"/>
</dbReference>
<proteinExistence type="inferred from homology"/>
<evidence type="ECO:0000256" key="1">
    <source>
        <dbReference type="ARBA" id="ARBA00004370"/>
    </source>
</evidence>
<keyword evidence="7 13" id="KW-1278">Translocase</keyword>
<dbReference type="HAMAP" id="MF_01346">
    <property type="entry name" value="ATP_synth_alpha_bact"/>
    <property type="match status" value="1"/>
</dbReference>
<evidence type="ECO:0000313" key="18">
    <source>
        <dbReference type="Proteomes" id="UP000177982"/>
    </source>
</evidence>
<dbReference type="Proteomes" id="UP000177982">
    <property type="component" value="Unassembled WGS sequence"/>
</dbReference>
<reference evidence="17 18" key="1">
    <citation type="journal article" date="2016" name="Nat. Commun.">
        <title>Thousands of microbial genomes shed light on interconnected biogeochemical processes in an aquifer system.</title>
        <authorList>
            <person name="Anantharaman K."/>
            <person name="Brown C.T."/>
            <person name="Hug L.A."/>
            <person name="Sharon I."/>
            <person name="Castelle C.J."/>
            <person name="Probst A.J."/>
            <person name="Thomas B.C."/>
            <person name="Singh A."/>
            <person name="Wilkins M.J."/>
            <person name="Karaoz U."/>
            <person name="Brodie E.L."/>
            <person name="Williams K.H."/>
            <person name="Hubbard S.S."/>
            <person name="Banfield J.F."/>
        </authorList>
    </citation>
    <scope>NUCLEOTIDE SEQUENCE [LARGE SCALE GENOMIC DNA]</scope>
</reference>
<dbReference type="InterPro" id="IPR000793">
    <property type="entry name" value="ATP_synth_asu_C"/>
</dbReference>
<dbReference type="GO" id="GO:0005886">
    <property type="term" value="C:plasma membrane"/>
    <property type="evidence" value="ECO:0007669"/>
    <property type="project" value="UniProtKB-SubCell"/>
</dbReference>
<evidence type="ECO:0000256" key="6">
    <source>
        <dbReference type="ARBA" id="ARBA00022840"/>
    </source>
</evidence>
<feature type="domain" description="ATPase F1/V1/A1 complex alpha/beta subunit nucleotide-binding" evidence="14">
    <location>
        <begin position="139"/>
        <end position="357"/>
    </location>
</feature>
<dbReference type="PANTHER" id="PTHR48082">
    <property type="entry name" value="ATP SYNTHASE SUBUNIT ALPHA, MITOCHONDRIAL"/>
    <property type="match status" value="1"/>
</dbReference>
<comment type="caution">
    <text evidence="17">The sequence shown here is derived from an EMBL/GenBank/DDBJ whole genome shotgun (WGS) entry which is preliminary data.</text>
</comment>
<dbReference type="EC" id="7.1.2.2" evidence="13"/>
<evidence type="ECO:0000256" key="12">
    <source>
        <dbReference type="ARBA" id="ARBA00026013"/>
    </source>
</evidence>